<proteinExistence type="predicted"/>
<feature type="compositionally biased region" description="Basic and acidic residues" evidence="1">
    <location>
        <begin position="195"/>
        <end position="207"/>
    </location>
</feature>
<evidence type="ECO:0000313" key="2">
    <source>
        <dbReference type="EMBL" id="KAK9418935.1"/>
    </source>
</evidence>
<sequence length="601" mass="67158">MDQQVILRNTPGELALLHSEYYRRLSGTLCCSFDPIEKPSEAMLENLKRSRYWLSQSKNERIIHYHCGRCGCQIFAQWWRNVQGDEKSLWAVASGTLVGCSDEQEPCKAMTEYTCHVGAEETGDGGMSSWIENIGGRQLEHVSLRYRGENGDNKALSSSEVGDTTPFQTVPGEAQSFHLVDKQTAQTKAAKRARKSEGKNVNEKSEDSTWTALMTDHFACDLSDESLEDEGDIISFEEAWNSKGEGKPHGMNATGKGNVLSCEEPNCPDPGPQDFLNGSCICGQVSFKIVRPNVGGRDNQTWQKNDQGRRRQNARKGKLGEKIWIDPQPSFLSNEPGGDGTNLSLSLHYGNWWLRPLGQPEANKYLATLCACARCRLTTGFEIQAWAYVPKHNILIKHRKGWQETSPSDGGGRRSSSATSDHESQHTEDKEFIMGFCFEREEVELPKPAADKKILDENIDKMITDIESLTVNKQITWAQVAAKASSSSNKKDKGNEKVDEKKVDRNKKGTRFRAFCLKCGATCFNWRRGEAVVKVAVGLLKAAEGVKAEDWLEWWTRDVLHSEGATDGRSGQVAHRARNLVEECQRGLRGHTHDGAERGRK</sequence>
<dbReference type="InterPro" id="IPR011057">
    <property type="entry name" value="Mss4-like_sf"/>
</dbReference>
<protein>
    <submittedName>
        <fullName evidence="2">CENP-V/GFA domain-containing protein</fullName>
    </submittedName>
</protein>
<feature type="region of interest" description="Disordered" evidence="1">
    <location>
        <begin position="293"/>
        <end position="318"/>
    </location>
</feature>
<reference evidence="2 3" key="1">
    <citation type="journal article" date="2024" name="J. Plant Pathol.">
        <title>Sequence and assembly of the genome of Seiridium unicorne, isolate CBS 538.82, causal agent of cypress canker disease.</title>
        <authorList>
            <person name="Scali E."/>
            <person name="Rocca G.D."/>
            <person name="Danti R."/>
            <person name="Garbelotto M."/>
            <person name="Barberini S."/>
            <person name="Baroncelli R."/>
            <person name="Emiliani G."/>
        </authorList>
    </citation>
    <scope>NUCLEOTIDE SEQUENCE [LARGE SCALE GENOMIC DNA]</scope>
    <source>
        <strain evidence="2 3">BM-138-508</strain>
    </source>
</reference>
<name>A0ABR2UXD4_9PEZI</name>
<dbReference type="Gene3D" id="3.90.1590.10">
    <property type="entry name" value="glutathione-dependent formaldehyde- activating enzyme (gfa)"/>
    <property type="match status" value="1"/>
</dbReference>
<keyword evidence="3" id="KW-1185">Reference proteome</keyword>
<feature type="region of interest" description="Disordered" evidence="1">
    <location>
        <begin position="183"/>
        <end position="207"/>
    </location>
</feature>
<feature type="compositionally biased region" description="Basic and acidic residues" evidence="1">
    <location>
        <begin position="489"/>
        <end position="503"/>
    </location>
</feature>
<dbReference type="EMBL" id="JARVKF010000342">
    <property type="protein sequence ID" value="KAK9418935.1"/>
    <property type="molecule type" value="Genomic_DNA"/>
</dbReference>
<feature type="region of interest" description="Disordered" evidence="1">
    <location>
        <begin position="482"/>
        <end position="503"/>
    </location>
</feature>
<evidence type="ECO:0000313" key="3">
    <source>
        <dbReference type="Proteomes" id="UP001408356"/>
    </source>
</evidence>
<feature type="region of interest" description="Disordered" evidence="1">
    <location>
        <begin position="400"/>
        <end position="428"/>
    </location>
</feature>
<organism evidence="2 3">
    <name type="scientific">Seiridium unicorne</name>
    <dbReference type="NCBI Taxonomy" id="138068"/>
    <lineage>
        <taxon>Eukaryota</taxon>
        <taxon>Fungi</taxon>
        <taxon>Dikarya</taxon>
        <taxon>Ascomycota</taxon>
        <taxon>Pezizomycotina</taxon>
        <taxon>Sordariomycetes</taxon>
        <taxon>Xylariomycetidae</taxon>
        <taxon>Amphisphaeriales</taxon>
        <taxon>Sporocadaceae</taxon>
        <taxon>Seiridium</taxon>
    </lineage>
</organism>
<dbReference type="Proteomes" id="UP001408356">
    <property type="component" value="Unassembled WGS sequence"/>
</dbReference>
<comment type="caution">
    <text evidence="2">The sequence shown here is derived from an EMBL/GenBank/DDBJ whole genome shotgun (WGS) entry which is preliminary data.</text>
</comment>
<accession>A0ABR2UXD4</accession>
<gene>
    <name evidence="2" type="ORF">SUNI508_07707</name>
</gene>
<dbReference type="SUPFAM" id="SSF51316">
    <property type="entry name" value="Mss4-like"/>
    <property type="match status" value="1"/>
</dbReference>
<evidence type="ECO:0000256" key="1">
    <source>
        <dbReference type="SAM" id="MobiDB-lite"/>
    </source>
</evidence>